<accession>A0A8J3TLM2</accession>
<comment type="caution">
    <text evidence="2">The sequence shown here is derived from an EMBL/GenBank/DDBJ whole genome shotgun (WGS) entry which is preliminary data.</text>
</comment>
<feature type="domain" description="DUF4240" evidence="1">
    <location>
        <begin position="7"/>
        <end position="141"/>
    </location>
</feature>
<reference evidence="2 3" key="1">
    <citation type="submission" date="2021-01" db="EMBL/GenBank/DDBJ databases">
        <title>Whole genome shotgun sequence of Planotetraspora mira NBRC 15435.</title>
        <authorList>
            <person name="Komaki H."/>
            <person name="Tamura T."/>
        </authorList>
    </citation>
    <scope>NUCLEOTIDE SEQUENCE [LARGE SCALE GENOMIC DNA]</scope>
    <source>
        <strain evidence="2 3">NBRC 15435</strain>
    </source>
</reference>
<evidence type="ECO:0000313" key="2">
    <source>
        <dbReference type="EMBL" id="GII28374.1"/>
    </source>
</evidence>
<dbReference type="EMBL" id="BOOO01000009">
    <property type="protein sequence ID" value="GII28374.1"/>
    <property type="molecule type" value="Genomic_DNA"/>
</dbReference>
<organism evidence="2 3">
    <name type="scientific">Planotetraspora mira</name>
    <dbReference type="NCBI Taxonomy" id="58121"/>
    <lineage>
        <taxon>Bacteria</taxon>
        <taxon>Bacillati</taxon>
        <taxon>Actinomycetota</taxon>
        <taxon>Actinomycetes</taxon>
        <taxon>Streptosporangiales</taxon>
        <taxon>Streptosporangiaceae</taxon>
        <taxon>Planotetraspora</taxon>
    </lineage>
</organism>
<evidence type="ECO:0000259" key="1">
    <source>
        <dbReference type="Pfam" id="PF14024"/>
    </source>
</evidence>
<dbReference type="InterPro" id="IPR025334">
    <property type="entry name" value="DUF4240"/>
</dbReference>
<proteinExistence type="predicted"/>
<protein>
    <recommendedName>
        <fullName evidence="1">DUF4240 domain-containing protein</fullName>
    </recommendedName>
</protein>
<evidence type="ECO:0000313" key="3">
    <source>
        <dbReference type="Proteomes" id="UP000650628"/>
    </source>
</evidence>
<name>A0A8J3TLM2_9ACTN</name>
<dbReference type="Proteomes" id="UP000650628">
    <property type="component" value="Unassembled WGS sequence"/>
</dbReference>
<gene>
    <name evidence="2" type="ORF">Pmi06nite_18160</name>
</gene>
<dbReference type="Pfam" id="PF14024">
    <property type="entry name" value="DUF4240"/>
    <property type="match status" value="1"/>
</dbReference>
<sequence>MTRVDIDAWWTLIERARTAVGDRADDRNHPDDPLPHALTDLLAELDPAEIIDFARLEIQVTDSAYRWPLWNAAYLIEGGCGDDGFMDFRDGLVLQGRETFTRAVADPDSLADLPVVALMSRDEGGWLGYESLSYLPREAYGRVTGETGSFDAAMEAAVPHMDRPARASGEDWDVEDDDENRRRLPRLAALFLDGDD</sequence>
<keyword evidence="3" id="KW-1185">Reference proteome</keyword>
<dbReference type="AlphaFoldDB" id="A0A8J3TLM2"/>